<dbReference type="Pfam" id="PF02190">
    <property type="entry name" value="LON_substr_bdg"/>
    <property type="match status" value="1"/>
</dbReference>
<accession>A0A336M5K1</accession>
<dbReference type="Pfam" id="PF13445">
    <property type="entry name" value="zf-RING_UBOX"/>
    <property type="match status" value="1"/>
</dbReference>
<dbReference type="VEuPathDB" id="VectorBase:CSON011136"/>
<dbReference type="Gene3D" id="2.30.130.40">
    <property type="entry name" value="LON domain-like"/>
    <property type="match status" value="1"/>
</dbReference>
<dbReference type="EMBL" id="UFQT01000473">
    <property type="protein sequence ID" value="SSX24631.1"/>
    <property type="molecule type" value="Genomic_DNA"/>
</dbReference>
<dbReference type="PANTHER" id="PTHR23327:SF42">
    <property type="entry name" value="LON PEPTIDASE N-TERMINAL DOMAIN AND RING FINGER PROTEIN C14F5.10C"/>
    <property type="match status" value="1"/>
</dbReference>
<dbReference type="GO" id="GO:0005737">
    <property type="term" value="C:cytoplasm"/>
    <property type="evidence" value="ECO:0007669"/>
    <property type="project" value="UniProtKB-ARBA"/>
</dbReference>
<evidence type="ECO:0000256" key="5">
    <source>
        <dbReference type="SAM" id="MobiDB-lite"/>
    </source>
</evidence>
<dbReference type="PANTHER" id="PTHR23327">
    <property type="entry name" value="RING FINGER PROTEIN 127"/>
    <property type="match status" value="1"/>
</dbReference>
<dbReference type="GO" id="GO:0061630">
    <property type="term" value="F:ubiquitin protein ligase activity"/>
    <property type="evidence" value="ECO:0007669"/>
    <property type="project" value="TreeGrafter"/>
</dbReference>
<keyword evidence="3" id="KW-0862">Zinc</keyword>
<name>A0A336M5K1_CULSO</name>
<feature type="domain" description="Lon N-terminal" evidence="7">
    <location>
        <begin position="699"/>
        <end position="902"/>
    </location>
</feature>
<organism evidence="9">
    <name type="scientific">Culicoides sonorensis</name>
    <name type="common">Biting midge</name>
    <dbReference type="NCBI Taxonomy" id="179676"/>
    <lineage>
        <taxon>Eukaryota</taxon>
        <taxon>Metazoa</taxon>
        <taxon>Ecdysozoa</taxon>
        <taxon>Arthropoda</taxon>
        <taxon>Hexapoda</taxon>
        <taxon>Insecta</taxon>
        <taxon>Pterygota</taxon>
        <taxon>Neoptera</taxon>
        <taxon>Endopterygota</taxon>
        <taxon>Diptera</taxon>
        <taxon>Nematocera</taxon>
        <taxon>Chironomoidea</taxon>
        <taxon>Ceratopogonidae</taxon>
        <taxon>Ceratopogoninae</taxon>
        <taxon>Culicoides</taxon>
        <taxon>Monoculicoides</taxon>
    </lineage>
</organism>
<reference evidence="9" key="2">
    <citation type="submission" date="2018-07" db="EMBL/GenBank/DDBJ databases">
        <authorList>
            <person name="Quirk P.G."/>
            <person name="Krulwich T.A."/>
        </authorList>
    </citation>
    <scope>NUCLEOTIDE SEQUENCE</scope>
</reference>
<dbReference type="InterPro" id="IPR003111">
    <property type="entry name" value="Lon_prtase_N"/>
</dbReference>
<sequence length="977" mass="110560">MTTELAKDAFIKQNFLLAHEFFESSLLRKCNRYNNSCSNKSVTNKNFSYLSDTNLELYYGYGDSLAKIGRLKDSFDVYAHICQHILYGIVPVDRLKFLALSLIEQIKLLLVTTWRSNINNDNFLINNNNDTILSDDSDNDNDRITTNFINYNKKMMVDPLLCSICEDILKYPVTSICGHTFCRQCCFGRTECFVCGQNFFITTTNTINNNSNSKQEPASSYSKINSSPSSSSSSSESTSNSFVSSLSNCANNNNNSSCISFEQDVLIRRLVEKWWEPQLRATELNDEAQRHMENNALDEALKCCNQSLEYSPTGYKGLLLRSQILCRLNHYQSSLGDADSALRIRPTSYKAHFQRAKALIGRGRYEDALISYCLSICLNTEVTSISNSTLNEVTKLLKHIIESCIPSKSLAMKKTQSINYTYTNKMRHEPSRHMRQRLKTPYNLFSLNQKYDDFDIVVVNDGSENDEEEDENNVIGRNSNANAGQDDVDEGDIDMVDGQFINYLQGRHLLEHINNLDSVVVGKCSSNKKLLFSHNMDSNKIINKKIIPNQNYKLRSLLDRIFNEVEKYTKLDPKNVVLQVNPSLVEVSDFDCVLCCRTLWKPITTPCGHTYCWVCLDRSMDYSPSCPLCMAPLVEQFRNHRHTSGTLSVLGSSNSSATSSPPTLISLKKRSVTKFIEVAMQRFIPSAYAQRQRQEMEKEPSVPVFICTTAFPTVSCPLFVYEPRYRLMVRRAIESGSRQFGIALPQSGKSRYVDIGTILDIKDCLQLADGCSILSTIGTRRFKVITRGEKDGYDTAKVEIIEDEPVDDKNEGIIRQLHDRVLRKAVKWYQNLPSSIKDEILKSFGNMPNVEEHWHNLVDGPAWAWWIIAILPLSQSLKVGILATTSLEKRLRAIEKTLNLEHLAAQQKRALCIFASQSTPCTANDVAASCDVADCCCVVVPNVVQATHHHHHHHNMQLGFTTTTDPDVVSMVEGHPL</sequence>
<evidence type="ECO:0000259" key="7">
    <source>
        <dbReference type="PROSITE" id="PS51787"/>
    </source>
</evidence>
<feature type="region of interest" description="Disordered" evidence="5">
    <location>
        <begin position="211"/>
        <end position="235"/>
    </location>
</feature>
<feature type="region of interest" description="Disordered" evidence="5">
    <location>
        <begin position="463"/>
        <end position="488"/>
    </location>
</feature>
<dbReference type="InterPro" id="IPR013083">
    <property type="entry name" value="Znf_RING/FYVE/PHD"/>
</dbReference>
<dbReference type="InterPro" id="IPR027370">
    <property type="entry name" value="Znf-RING_euk"/>
</dbReference>
<gene>
    <name evidence="9" type="primary">CSON011136</name>
</gene>
<protein>
    <submittedName>
        <fullName evidence="9">CSON011136 protein</fullName>
    </submittedName>
</protein>
<dbReference type="PROSITE" id="PS50089">
    <property type="entry name" value="ZF_RING_2"/>
    <property type="match status" value="2"/>
</dbReference>
<feature type="domain" description="RING-type" evidence="6">
    <location>
        <begin position="592"/>
        <end position="629"/>
    </location>
</feature>
<dbReference type="OMA" id="ECCLYAE"/>
<evidence type="ECO:0000256" key="4">
    <source>
        <dbReference type="PROSITE-ProRule" id="PRU00175"/>
    </source>
</evidence>
<keyword evidence="2 4" id="KW-0863">Zinc-finger</keyword>
<dbReference type="PROSITE" id="PS51787">
    <property type="entry name" value="LON_N"/>
    <property type="match status" value="1"/>
</dbReference>
<evidence type="ECO:0000259" key="6">
    <source>
        <dbReference type="PROSITE" id="PS50089"/>
    </source>
</evidence>
<evidence type="ECO:0000256" key="3">
    <source>
        <dbReference type="ARBA" id="ARBA00022833"/>
    </source>
</evidence>
<evidence type="ECO:0000256" key="1">
    <source>
        <dbReference type="ARBA" id="ARBA00022723"/>
    </source>
</evidence>
<dbReference type="InterPro" id="IPR046336">
    <property type="entry name" value="Lon_prtase_N_sf"/>
</dbReference>
<dbReference type="SUPFAM" id="SSF88697">
    <property type="entry name" value="PUA domain-like"/>
    <property type="match status" value="1"/>
</dbReference>
<feature type="domain" description="RING-type" evidence="6">
    <location>
        <begin position="162"/>
        <end position="195"/>
    </location>
</feature>
<dbReference type="InterPro" id="IPR019734">
    <property type="entry name" value="TPR_rpt"/>
</dbReference>
<feature type="compositionally biased region" description="Acidic residues" evidence="5">
    <location>
        <begin position="463"/>
        <end position="472"/>
    </location>
</feature>
<dbReference type="SMART" id="SM00028">
    <property type="entry name" value="TPR"/>
    <property type="match status" value="3"/>
</dbReference>
<evidence type="ECO:0000256" key="2">
    <source>
        <dbReference type="ARBA" id="ARBA00022771"/>
    </source>
</evidence>
<dbReference type="GO" id="GO:0008270">
    <property type="term" value="F:zinc ion binding"/>
    <property type="evidence" value="ECO:0007669"/>
    <property type="project" value="UniProtKB-KW"/>
</dbReference>
<dbReference type="InterPro" id="IPR015947">
    <property type="entry name" value="PUA-like_sf"/>
</dbReference>
<dbReference type="InterPro" id="IPR001841">
    <property type="entry name" value="Znf_RING"/>
</dbReference>
<dbReference type="Gene3D" id="1.25.40.10">
    <property type="entry name" value="Tetratricopeptide repeat domain"/>
    <property type="match status" value="1"/>
</dbReference>
<evidence type="ECO:0000313" key="9">
    <source>
        <dbReference type="EMBL" id="SSX24631.1"/>
    </source>
</evidence>
<keyword evidence="1" id="KW-0479">Metal-binding</keyword>
<proteinExistence type="predicted"/>
<reference evidence="8" key="1">
    <citation type="submission" date="2018-04" db="EMBL/GenBank/DDBJ databases">
        <authorList>
            <person name="Go L.Y."/>
            <person name="Mitchell J.A."/>
        </authorList>
    </citation>
    <scope>NUCLEOTIDE SEQUENCE</scope>
    <source>
        <tissue evidence="8">Whole organism</tissue>
    </source>
</reference>
<dbReference type="SMART" id="SM00184">
    <property type="entry name" value="RING"/>
    <property type="match status" value="2"/>
</dbReference>
<dbReference type="SUPFAM" id="SSF57850">
    <property type="entry name" value="RING/U-box"/>
    <property type="match status" value="2"/>
</dbReference>
<dbReference type="InterPro" id="IPR011990">
    <property type="entry name" value="TPR-like_helical_dom_sf"/>
</dbReference>
<dbReference type="PROSITE" id="PS00518">
    <property type="entry name" value="ZF_RING_1"/>
    <property type="match status" value="1"/>
</dbReference>
<dbReference type="Gene3D" id="3.30.40.10">
    <property type="entry name" value="Zinc/RING finger domain, C3HC4 (zinc finger)"/>
    <property type="match status" value="2"/>
</dbReference>
<evidence type="ECO:0000313" key="8">
    <source>
        <dbReference type="EMBL" id="SSX04266.1"/>
    </source>
</evidence>
<dbReference type="Pfam" id="PF13923">
    <property type="entry name" value="zf-C3HC4_2"/>
    <property type="match status" value="1"/>
</dbReference>
<dbReference type="SUPFAM" id="SSF48452">
    <property type="entry name" value="TPR-like"/>
    <property type="match status" value="1"/>
</dbReference>
<dbReference type="AlphaFoldDB" id="A0A336M5K1"/>
<dbReference type="CDD" id="cd16514">
    <property type="entry name" value="RING-HC_LONFs_rpt2"/>
    <property type="match status" value="1"/>
</dbReference>
<dbReference type="SMART" id="SM00464">
    <property type="entry name" value="LON"/>
    <property type="match status" value="1"/>
</dbReference>
<dbReference type="InterPro" id="IPR017907">
    <property type="entry name" value="Znf_RING_CS"/>
</dbReference>
<dbReference type="EMBL" id="UFQS01000473">
    <property type="protein sequence ID" value="SSX04266.1"/>
    <property type="molecule type" value="Genomic_DNA"/>
</dbReference>